<gene>
    <name evidence="1" type="ORF">METZ01_LOCUS400240</name>
</gene>
<accession>A0A382VLG9</accession>
<organism evidence="1">
    <name type="scientific">marine metagenome</name>
    <dbReference type="NCBI Taxonomy" id="408172"/>
    <lineage>
        <taxon>unclassified sequences</taxon>
        <taxon>metagenomes</taxon>
        <taxon>ecological metagenomes</taxon>
    </lineage>
</organism>
<dbReference type="EMBL" id="UINC01152948">
    <property type="protein sequence ID" value="SVD47386.1"/>
    <property type="molecule type" value="Genomic_DNA"/>
</dbReference>
<evidence type="ECO:0000313" key="1">
    <source>
        <dbReference type="EMBL" id="SVD47386.1"/>
    </source>
</evidence>
<sequence length="24" mass="2676">MISVEDAKNIILESISKLKSENVD</sequence>
<protein>
    <submittedName>
        <fullName evidence="1">Uncharacterized protein</fullName>
    </submittedName>
</protein>
<reference evidence="1" key="1">
    <citation type="submission" date="2018-05" db="EMBL/GenBank/DDBJ databases">
        <authorList>
            <person name="Lanie J.A."/>
            <person name="Ng W.-L."/>
            <person name="Kazmierczak K.M."/>
            <person name="Andrzejewski T.M."/>
            <person name="Davidsen T.M."/>
            <person name="Wayne K.J."/>
            <person name="Tettelin H."/>
            <person name="Glass J.I."/>
            <person name="Rusch D."/>
            <person name="Podicherti R."/>
            <person name="Tsui H.-C.T."/>
            <person name="Winkler M.E."/>
        </authorList>
    </citation>
    <scope>NUCLEOTIDE SEQUENCE</scope>
</reference>
<dbReference type="AlphaFoldDB" id="A0A382VLG9"/>
<feature type="non-terminal residue" evidence="1">
    <location>
        <position position="24"/>
    </location>
</feature>
<name>A0A382VLG9_9ZZZZ</name>
<proteinExistence type="predicted"/>